<dbReference type="eggNOG" id="COG3181">
    <property type="taxonomic scope" value="Bacteria"/>
</dbReference>
<dbReference type="HOGENOM" id="CLU_045683_1_0_11"/>
<gene>
    <name evidence="2" type="ordered locus">Gobs_3625</name>
</gene>
<evidence type="ECO:0008006" key="4">
    <source>
        <dbReference type="Google" id="ProtNLM"/>
    </source>
</evidence>
<evidence type="ECO:0000313" key="3">
    <source>
        <dbReference type="Proteomes" id="UP000001382"/>
    </source>
</evidence>
<name>D2SC83_GEOOG</name>
<dbReference type="PANTHER" id="PTHR42928">
    <property type="entry name" value="TRICARBOXYLATE-BINDING PROTEIN"/>
    <property type="match status" value="1"/>
</dbReference>
<dbReference type="Pfam" id="PF03401">
    <property type="entry name" value="TctC"/>
    <property type="match status" value="1"/>
</dbReference>
<dbReference type="CDD" id="cd07012">
    <property type="entry name" value="PBP2_Bug_TTT"/>
    <property type="match status" value="1"/>
</dbReference>
<dbReference type="PANTHER" id="PTHR42928:SF3">
    <property type="entry name" value="UPF0065 PROTEIN YFLP"/>
    <property type="match status" value="1"/>
</dbReference>
<dbReference type="Gene3D" id="3.40.190.10">
    <property type="entry name" value="Periplasmic binding protein-like II"/>
    <property type="match status" value="1"/>
</dbReference>
<organism evidence="2 3">
    <name type="scientific">Geodermatophilus obscurus (strain ATCC 25078 / DSM 43160 / JCM 3152 / CCUG 61914 / KCC A-0152 / KCTC 9177 / NBRC 13315 / NRRL B-3577 / G-20)</name>
    <dbReference type="NCBI Taxonomy" id="526225"/>
    <lineage>
        <taxon>Bacteria</taxon>
        <taxon>Bacillati</taxon>
        <taxon>Actinomycetota</taxon>
        <taxon>Actinomycetes</taxon>
        <taxon>Geodermatophilales</taxon>
        <taxon>Geodermatophilaceae</taxon>
        <taxon>Geodermatophilus</taxon>
    </lineage>
</organism>
<sequence length="339" mass="34757">MRNASLRKLTGVALTGGIAAGLLLTGCGTTAEGGSASGGGTQEGPVTGLRVLVPNSPGSGYDTTARALAQVAEEEELAETIEVFNLEGAGGTVGLQRLVNETGNADMLMQMGLGVVGAQYSNQSEATLEQTTPIARLIEEAEAIVVPADSPFQNIDDLVAAWKADPGNTPVGGASNPGGPDHLTPMLLAQEVGVTPTSVNYVAYDGGGELLAGILGGDVAFAATGIGEVTEPAASGDVRILAVTSEAPVEGVDAPTLTESGVDLTFTNWRGIVAAPDITPEEAQRHVDLITQVHDSEAWQQVLEDQGWTDSFITGDEFGSFLDEESQRVEGVLSELGLT</sequence>
<dbReference type="SUPFAM" id="SSF53850">
    <property type="entry name" value="Periplasmic binding protein-like II"/>
    <property type="match status" value="1"/>
</dbReference>
<accession>D2SC83</accession>
<dbReference type="RefSeq" id="WP_012949636.1">
    <property type="nucleotide sequence ID" value="NC_013757.1"/>
</dbReference>
<dbReference type="EMBL" id="CP001867">
    <property type="protein sequence ID" value="ADB76211.1"/>
    <property type="molecule type" value="Genomic_DNA"/>
</dbReference>
<dbReference type="PROSITE" id="PS51257">
    <property type="entry name" value="PROKAR_LIPOPROTEIN"/>
    <property type="match status" value="1"/>
</dbReference>
<dbReference type="KEGG" id="gob:Gobs_3625"/>
<dbReference type="AlphaFoldDB" id="D2SC83"/>
<reference evidence="3" key="2">
    <citation type="submission" date="2010-01" db="EMBL/GenBank/DDBJ databases">
        <title>The complete genome of Geodermatophilus obscurus DSM 43160.</title>
        <authorList>
            <consortium name="US DOE Joint Genome Institute (JGI-PGF)"/>
            <person name="Lucas S."/>
            <person name="Copeland A."/>
            <person name="Lapidus A."/>
            <person name="Glavina del Rio T."/>
            <person name="Dalin E."/>
            <person name="Tice H."/>
            <person name="Bruce D."/>
            <person name="Goodwin L."/>
            <person name="Pitluck S."/>
            <person name="Kyrpides N."/>
            <person name="Mavromatis K."/>
            <person name="Ivanova N."/>
            <person name="Munk A.C."/>
            <person name="Brettin T."/>
            <person name="Detter J.C."/>
            <person name="Han C."/>
            <person name="Larimer F."/>
            <person name="Land M."/>
            <person name="Hauser L."/>
            <person name="Markowitz V."/>
            <person name="Cheng J.-F."/>
            <person name="Hugenholtz P."/>
            <person name="Woyke T."/>
            <person name="Wu D."/>
            <person name="Jando M."/>
            <person name="Schneider S."/>
            <person name="Klenk H.-P."/>
            <person name="Eisen J.A."/>
        </authorList>
    </citation>
    <scope>NUCLEOTIDE SEQUENCE [LARGE SCALE GENOMIC DNA]</scope>
    <source>
        <strain evidence="3">ATCC 25078 / DSM 43160 / JCM 3152 / KCC A-0152 / KCTC 9177 / NBRC 13315 / NRRL B-3577 / G-20</strain>
    </source>
</reference>
<evidence type="ECO:0000256" key="1">
    <source>
        <dbReference type="ARBA" id="ARBA00006987"/>
    </source>
</evidence>
<keyword evidence="3" id="KW-1185">Reference proteome</keyword>
<dbReference type="Gene3D" id="3.40.190.150">
    <property type="entry name" value="Bordetella uptake gene, domain 1"/>
    <property type="match status" value="1"/>
</dbReference>
<reference evidence="2 3" key="1">
    <citation type="journal article" date="2010" name="Stand. Genomic Sci.">
        <title>Complete genome sequence of Geodermatophilus obscurus type strain (G-20).</title>
        <authorList>
            <person name="Ivanova N."/>
            <person name="Sikorski J."/>
            <person name="Jando M."/>
            <person name="Munk C."/>
            <person name="Lapidus A."/>
            <person name="Glavina Del Rio T."/>
            <person name="Copeland A."/>
            <person name="Tice H."/>
            <person name="Cheng J.-F."/>
            <person name="Lucas S."/>
            <person name="Chen F."/>
            <person name="Nolan M."/>
            <person name="Bruce D."/>
            <person name="Goodwin L."/>
            <person name="Pitluck S."/>
            <person name="Mavromatis K."/>
            <person name="Mikhailova N."/>
            <person name="Pati A."/>
            <person name="Chen A."/>
            <person name="Palaniappan K."/>
            <person name="Land M."/>
            <person name="Hauser L."/>
            <person name="Chang Y.-J."/>
            <person name="Jeffries C.D."/>
            <person name="Meincke L."/>
            <person name="Brettin T."/>
            <person name="Detter J.C."/>
            <person name="Detter J.C."/>
            <person name="Rohde M."/>
            <person name="Goeker M."/>
            <person name="Bristow J."/>
            <person name="Eisen J.A."/>
            <person name="Markowitz V."/>
            <person name="Hugenholtz P."/>
            <person name="Kyrpides N.C."/>
            <person name="Klenk H.-P."/>
        </authorList>
    </citation>
    <scope>NUCLEOTIDE SEQUENCE [LARGE SCALE GENOMIC DNA]</scope>
    <source>
        <strain evidence="3">ATCC 25078 / DSM 43160 / JCM 3152 / KCC A-0152 / KCTC 9177 / NBRC 13315 / NRRL B-3577 / G-20</strain>
    </source>
</reference>
<protein>
    <recommendedName>
        <fullName evidence="4">Tricarboxylic transport membrane protein</fullName>
    </recommendedName>
</protein>
<dbReference type="InterPro" id="IPR005064">
    <property type="entry name" value="BUG"/>
</dbReference>
<proteinExistence type="inferred from homology"/>
<dbReference type="Proteomes" id="UP000001382">
    <property type="component" value="Chromosome"/>
</dbReference>
<dbReference type="InterPro" id="IPR042100">
    <property type="entry name" value="Bug_dom1"/>
</dbReference>
<dbReference type="PIRSF" id="PIRSF017082">
    <property type="entry name" value="YflP"/>
    <property type="match status" value="1"/>
</dbReference>
<dbReference type="STRING" id="526225.Gobs_3625"/>
<evidence type="ECO:0000313" key="2">
    <source>
        <dbReference type="EMBL" id="ADB76211.1"/>
    </source>
</evidence>
<dbReference type="OrthoDB" id="9780943at2"/>
<comment type="similarity">
    <text evidence="1">Belongs to the UPF0065 (bug) family.</text>
</comment>